<dbReference type="Pfam" id="PF13505">
    <property type="entry name" value="OMP_b-brl"/>
    <property type="match status" value="1"/>
</dbReference>
<accession>A0A4R7PB39</accession>
<dbReference type="EMBL" id="SOBT01000008">
    <property type="protein sequence ID" value="TDU31293.1"/>
    <property type="molecule type" value="Genomic_DNA"/>
</dbReference>
<keyword evidence="5" id="KW-1185">Reference proteome</keyword>
<comment type="caution">
    <text evidence="4">The sequence shown here is derived from an EMBL/GenBank/DDBJ whole genome shotgun (WGS) entry which is preliminary data.</text>
</comment>
<dbReference type="AlphaFoldDB" id="A0A4R7PB39"/>
<evidence type="ECO:0000256" key="2">
    <source>
        <dbReference type="SAM" id="SignalP"/>
    </source>
</evidence>
<proteinExistence type="predicted"/>
<keyword evidence="1 2" id="KW-0732">Signal</keyword>
<dbReference type="Proteomes" id="UP000295341">
    <property type="component" value="Unassembled WGS sequence"/>
</dbReference>
<organism evidence="4 5">
    <name type="scientific">Panacagrimonas perspica</name>
    <dbReference type="NCBI Taxonomy" id="381431"/>
    <lineage>
        <taxon>Bacteria</taxon>
        <taxon>Pseudomonadati</taxon>
        <taxon>Pseudomonadota</taxon>
        <taxon>Gammaproteobacteria</taxon>
        <taxon>Nevskiales</taxon>
        <taxon>Nevskiaceae</taxon>
        <taxon>Panacagrimonas</taxon>
    </lineage>
</organism>
<reference evidence="4 5" key="1">
    <citation type="submission" date="2019-03" db="EMBL/GenBank/DDBJ databases">
        <title>Genomic Encyclopedia of Type Strains, Phase IV (KMG-IV): sequencing the most valuable type-strain genomes for metagenomic binning, comparative biology and taxonomic classification.</title>
        <authorList>
            <person name="Goeker M."/>
        </authorList>
    </citation>
    <scope>NUCLEOTIDE SEQUENCE [LARGE SCALE GENOMIC DNA]</scope>
    <source>
        <strain evidence="4 5">DSM 26377</strain>
    </source>
</reference>
<sequence>MKRIAYAVVALCVAQGASAAETKDPLGNHMDLYFSSLDFEVESGGDKASIDGGGGGLAFWLGNEIGLFTGEIQSNKLDGNIGGFDADADTRSFRVGLGYRFLNERNAGAWLRAEYVNFDADLEIDDVDGGSDEQDGFGIHAGGMIGTGMFRGYAEIGRVDLDDLDGMEYKVGVSIQPGMVGGFIEYRVTDLELDHVDADEKLEDLRIGLRMGF</sequence>
<protein>
    <recommendedName>
        <fullName evidence="3">Outer membrane protein beta-barrel domain-containing protein</fullName>
    </recommendedName>
</protein>
<evidence type="ECO:0000259" key="3">
    <source>
        <dbReference type="Pfam" id="PF13505"/>
    </source>
</evidence>
<evidence type="ECO:0000256" key="1">
    <source>
        <dbReference type="ARBA" id="ARBA00022729"/>
    </source>
</evidence>
<evidence type="ECO:0000313" key="5">
    <source>
        <dbReference type="Proteomes" id="UP000295341"/>
    </source>
</evidence>
<feature type="signal peptide" evidence="2">
    <location>
        <begin position="1"/>
        <end position="19"/>
    </location>
</feature>
<gene>
    <name evidence="4" type="ORF">DFR24_0657</name>
</gene>
<evidence type="ECO:0000313" key="4">
    <source>
        <dbReference type="EMBL" id="TDU31293.1"/>
    </source>
</evidence>
<dbReference type="RefSeq" id="WP_133879895.1">
    <property type="nucleotide sequence ID" value="NZ_MWIN01000014.1"/>
</dbReference>
<name>A0A4R7PB39_9GAMM</name>
<feature type="domain" description="Outer membrane protein beta-barrel" evidence="3">
    <location>
        <begin position="8"/>
        <end position="174"/>
    </location>
</feature>
<feature type="chain" id="PRO_5030099579" description="Outer membrane protein beta-barrel domain-containing protein" evidence="2">
    <location>
        <begin position="20"/>
        <end position="213"/>
    </location>
</feature>
<dbReference type="InterPro" id="IPR027385">
    <property type="entry name" value="Beta-barrel_OMP"/>
</dbReference>